<name>A0A8J6YQF3_9RHOB</name>
<dbReference type="EMBL" id="JACVXA010000011">
    <property type="protein sequence ID" value="MBE3637653.1"/>
    <property type="molecule type" value="Genomic_DNA"/>
</dbReference>
<protein>
    <submittedName>
        <fullName evidence="1">Glycosyltransferase family 2 protein</fullName>
    </submittedName>
</protein>
<sequence>MSSQSPSAPASWATVSTTINPSPEIHAFIDFHLAAGASHVFIYLDRPDHDFPGARGPDPRVTVIRCDDAYWAATSWKTRPERFQHRQDQNATDAYQRCGQGWLAHIDIDEFLFSEVPLKRLLRNLPQEVLSVRAEPWELLLPLDPRLPVTYFRGRVGLTEQERGLHQRAFPRFWEDVPTGFLSHIDGKVIVRTGVPDLVFGVHRARVNGGEKLKPRLMRRLMLAHCPNRDRETFAVKARYRMYHGGYRPFGDLRKQKIFDMLERQLEAKGEDGMREVFDEFTTTRTEMLIRLEEHGLLVAVDRSMLLETGLPGPCPQTDPEMRVFGRKWHPVGLDVMARAAHAA</sequence>
<comment type="caution">
    <text evidence="1">The sequence shown here is derived from an EMBL/GenBank/DDBJ whole genome shotgun (WGS) entry which is preliminary data.</text>
</comment>
<proteinExistence type="predicted"/>
<evidence type="ECO:0000313" key="2">
    <source>
        <dbReference type="Proteomes" id="UP000609121"/>
    </source>
</evidence>
<dbReference type="Proteomes" id="UP000609121">
    <property type="component" value="Unassembled WGS sequence"/>
</dbReference>
<dbReference type="RefSeq" id="WP_193180525.1">
    <property type="nucleotide sequence ID" value="NZ_JACVXA010000011.1"/>
</dbReference>
<reference evidence="1" key="1">
    <citation type="submission" date="2020-09" db="EMBL/GenBank/DDBJ databases">
        <title>A novel bacterium of genus Mangrovicoccus, isolated from South China Sea.</title>
        <authorList>
            <person name="Huang H."/>
            <person name="Mo K."/>
            <person name="Hu Y."/>
        </authorList>
    </citation>
    <scope>NUCLEOTIDE SEQUENCE</scope>
    <source>
        <strain evidence="1">HB182678</strain>
    </source>
</reference>
<evidence type="ECO:0000313" key="1">
    <source>
        <dbReference type="EMBL" id="MBE3637653.1"/>
    </source>
</evidence>
<dbReference type="Pfam" id="PF13704">
    <property type="entry name" value="Glyco_tranf_2_4"/>
    <property type="match status" value="1"/>
</dbReference>
<keyword evidence="2" id="KW-1185">Reference proteome</keyword>
<gene>
    <name evidence="1" type="ORF">ICN82_05460</name>
</gene>
<dbReference type="AlphaFoldDB" id="A0A8J6YQF3"/>
<organism evidence="1 2">
    <name type="scientific">Mangrovicoccus algicola</name>
    <dbReference type="NCBI Taxonomy" id="2771008"/>
    <lineage>
        <taxon>Bacteria</taxon>
        <taxon>Pseudomonadati</taxon>
        <taxon>Pseudomonadota</taxon>
        <taxon>Alphaproteobacteria</taxon>
        <taxon>Rhodobacterales</taxon>
        <taxon>Paracoccaceae</taxon>
        <taxon>Mangrovicoccus</taxon>
    </lineage>
</organism>
<accession>A0A8J6YQF3</accession>